<geneLocation type="plasmid" evidence="1">
    <name>unnamed</name>
</geneLocation>
<reference evidence="1" key="1">
    <citation type="journal article" date="2015" name="Int. J. Med. Microbiol.">
        <title>Heterogenic virulence in a diarrheagenic Escherichia coli: evidence for an EPEC expressing heat-labile toxin of ETEC.</title>
        <authorList>
            <person name="Dutta S."/>
            <person name="Pazhani G.P."/>
            <person name="Nataro J.P."/>
            <person name="Ramamurthy T."/>
        </authorList>
    </citation>
    <scope>NUCLEOTIDE SEQUENCE</scope>
    <source>
        <strain evidence="1">639</strain>
        <plasmid evidence="1">unnamed</plasmid>
    </source>
</reference>
<protein>
    <submittedName>
        <fullName evidence="1">Uncharacterized protein</fullName>
    </submittedName>
</protein>
<evidence type="ECO:0000313" key="1">
    <source>
        <dbReference type="EMBL" id="AKA87299.1"/>
    </source>
</evidence>
<keyword evidence="1" id="KW-0614">Plasmid</keyword>
<accession>A0A0E3KBL5</accession>
<dbReference type="EMBL" id="KJ716874">
    <property type="protein sequence ID" value="AKA87299.1"/>
    <property type="molecule type" value="Genomic_DNA"/>
</dbReference>
<organism evidence="1">
    <name type="scientific">Escherichia coli</name>
    <dbReference type="NCBI Taxonomy" id="562"/>
    <lineage>
        <taxon>Bacteria</taxon>
        <taxon>Pseudomonadati</taxon>
        <taxon>Pseudomonadota</taxon>
        <taxon>Gammaproteobacteria</taxon>
        <taxon>Enterobacterales</taxon>
        <taxon>Enterobacteriaceae</taxon>
        <taxon>Escherichia</taxon>
    </lineage>
</organism>
<sequence length="143" mass="16108">MLRHCSLHKTWFTHYSLSTCSSLCYVCSADHSLYKEARMPSLQGRQCTQDLRSIPTVTCERHCQRGSHIQCKHSGINLHRTWIPVTSQCLDDFPGLAVIEHVHDIAVPEGVWCDRNRKVYPVSFGPSDSLLQPVAHGFVGHGP</sequence>
<dbReference type="AlphaFoldDB" id="A0A0E3KBL5"/>
<name>A0A0E3KBL5_ECOLX</name>
<proteinExistence type="predicted"/>